<accession>A0ABU7TBD5</accession>
<evidence type="ECO:0000313" key="4">
    <source>
        <dbReference type="EMBL" id="MEE7457902.1"/>
    </source>
</evidence>
<organism evidence="4 5">
    <name type="scientific">Methylobacterium radiotolerans</name>
    <dbReference type="NCBI Taxonomy" id="31998"/>
    <lineage>
        <taxon>Bacteria</taxon>
        <taxon>Pseudomonadati</taxon>
        <taxon>Pseudomonadota</taxon>
        <taxon>Alphaproteobacteria</taxon>
        <taxon>Hyphomicrobiales</taxon>
        <taxon>Methylobacteriaceae</taxon>
        <taxon>Methylobacterium</taxon>
    </lineage>
</organism>
<feature type="domain" description="TadE-like" evidence="3">
    <location>
        <begin position="132"/>
        <end position="171"/>
    </location>
</feature>
<sequence length="324" mass="35034">MRQFRRAGPVLHLQRHEGGREDLRQRRFGAGGRCQDRHVVGHVRNELFLPGAHEHRGDPGSCPAAAPRSHVQARIVRVRGQRRAGAGGHRDPRRTLSGHGSGEVLRLRDSLHRLRGWGAGRAARPRIADESGAVTIEFAVLVPLLFILIVGAAEYVNAIDNRNKVSALTRTLAELTSQGDGMNPISASLMGQITGAAEPILAPFPASGATMKLAAIGIYSDKGQLTPFICSSWPAQSAAQRKDASKKLAIPSIYGRAGARYISAEVSMDYQPLFEAFLTRFLGPLDLSFSWNESLTWPARGGVEGESSEREIVFPGGQVCPAKL</sequence>
<dbReference type="Proteomes" id="UP001349262">
    <property type="component" value="Unassembled WGS sequence"/>
</dbReference>
<evidence type="ECO:0000256" key="1">
    <source>
        <dbReference type="SAM" id="MobiDB-lite"/>
    </source>
</evidence>
<protein>
    <recommendedName>
        <fullName evidence="3">TadE-like domain-containing protein</fullName>
    </recommendedName>
</protein>
<feature type="region of interest" description="Disordered" evidence="1">
    <location>
        <begin position="51"/>
        <end position="70"/>
    </location>
</feature>
<dbReference type="EMBL" id="MLBY01000004">
    <property type="protein sequence ID" value="MEE7457902.1"/>
    <property type="molecule type" value="Genomic_DNA"/>
</dbReference>
<gene>
    <name evidence="4" type="ORF">MRSR164_14310</name>
</gene>
<comment type="caution">
    <text evidence="4">The sequence shown here is derived from an EMBL/GenBank/DDBJ whole genome shotgun (WGS) entry which is preliminary data.</text>
</comment>
<keyword evidence="2" id="KW-0812">Transmembrane</keyword>
<keyword evidence="2" id="KW-1133">Transmembrane helix</keyword>
<feature type="region of interest" description="Disordered" evidence="1">
    <location>
        <begin position="80"/>
        <end position="102"/>
    </location>
</feature>
<evidence type="ECO:0000313" key="5">
    <source>
        <dbReference type="Proteomes" id="UP001349262"/>
    </source>
</evidence>
<feature type="transmembrane region" description="Helical" evidence="2">
    <location>
        <begin position="134"/>
        <end position="156"/>
    </location>
</feature>
<keyword evidence="2" id="KW-0472">Membrane</keyword>
<name>A0ABU7TBD5_9HYPH</name>
<reference evidence="4 5" key="1">
    <citation type="journal article" date="2012" name="Genet. Mol. Biol.">
        <title>Analysis of 16S rRNA and mxaF genes revealing insights into Methylobacterium niche-specific plant association.</title>
        <authorList>
            <person name="Dourado M.N."/>
            <person name="Andreote F.D."/>
            <person name="Dini-Andreote F."/>
            <person name="Conti R."/>
            <person name="Araujo J.M."/>
            <person name="Araujo W.L."/>
        </authorList>
    </citation>
    <scope>NUCLEOTIDE SEQUENCE [LARGE SCALE GENOMIC DNA]</scope>
    <source>
        <strain evidence="4 5">SR1.6/4</strain>
    </source>
</reference>
<keyword evidence="5" id="KW-1185">Reference proteome</keyword>
<evidence type="ECO:0000256" key="2">
    <source>
        <dbReference type="SAM" id="Phobius"/>
    </source>
</evidence>
<evidence type="ECO:0000259" key="3">
    <source>
        <dbReference type="Pfam" id="PF07811"/>
    </source>
</evidence>
<dbReference type="Pfam" id="PF07811">
    <property type="entry name" value="TadE"/>
    <property type="match status" value="1"/>
</dbReference>
<proteinExistence type="predicted"/>
<dbReference type="InterPro" id="IPR012495">
    <property type="entry name" value="TadE-like_dom"/>
</dbReference>